<dbReference type="Proteomes" id="UP000183868">
    <property type="component" value="Chromosome"/>
</dbReference>
<evidence type="ECO:0000313" key="4">
    <source>
        <dbReference type="Proteomes" id="UP000183868"/>
    </source>
</evidence>
<evidence type="ECO:0000313" key="2">
    <source>
        <dbReference type="EMBL" id="EHO41872.1"/>
    </source>
</evidence>
<protein>
    <submittedName>
        <fullName evidence="2">Uncharacterized protein</fullName>
    </submittedName>
</protein>
<name>H1XWN4_CALAY</name>
<accession>H1XWN4</accession>
<evidence type="ECO:0000313" key="3">
    <source>
        <dbReference type="Proteomes" id="UP000004671"/>
    </source>
</evidence>
<dbReference type="PaxDb" id="880073-Calab_2262"/>
<evidence type="ECO:0000313" key="1">
    <source>
        <dbReference type="EMBL" id="APF17800.1"/>
    </source>
</evidence>
<dbReference type="EMBL" id="CM001402">
    <property type="protein sequence ID" value="EHO41872.1"/>
    <property type="molecule type" value="Genomic_DNA"/>
</dbReference>
<proteinExistence type="predicted"/>
<gene>
    <name evidence="1" type="ORF">Cabys_1051</name>
    <name evidence="2" type="ORF">Calab_2262</name>
</gene>
<reference evidence="1 4" key="2">
    <citation type="submission" date="2016-11" db="EMBL/GenBank/DDBJ databases">
        <title>Genomic analysis of Caldithrix abyssi and proposal of a novel bacterial phylum Caldithrichaeota.</title>
        <authorList>
            <person name="Kublanov I."/>
            <person name="Sigalova O."/>
            <person name="Gavrilov S."/>
            <person name="Lebedinsky A."/>
            <person name="Ivanova N."/>
            <person name="Daum C."/>
            <person name="Reddy T."/>
            <person name="Klenk H.P."/>
            <person name="Goker M."/>
            <person name="Reva O."/>
            <person name="Miroshnichenko M."/>
            <person name="Kyprides N."/>
            <person name="Woyke T."/>
            <person name="Gelfand M."/>
        </authorList>
    </citation>
    <scope>NUCLEOTIDE SEQUENCE [LARGE SCALE GENOMIC DNA]</scope>
    <source>
        <strain evidence="1 4">LF13</strain>
    </source>
</reference>
<dbReference type="KEGG" id="caby:Cabys_1051"/>
<dbReference type="Proteomes" id="UP000004671">
    <property type="component" value="Chromosome"/>
</dbReference>
<dbReference type="HOGENOM" id="CLU_2192140_0_0_0"/>
<dbReference type="AlphaFoldDB" id="H1XWN4"/>
<reference evidence="2 3" key="1">
    <citation type="submission" date="2011-09" db="EMBL/GenBank/DDBJ databases">
        <title>The permanent draft genome of Caldithrix abyssi DSM 13497.</title>
        <authorList>
            <consortium name="US DOE Joint Genome Institute (JGI-PGF)"/>
            <person name="Lucas S."/>
            <person name="Han J."/>
            <person name="Lapidus A."/>
            <person name="Bruce D."/>
            <person name="Goodwin L."/>
            <person name="Pitluck S."/>
            <person name="Peters L."/>
            <person name="Kyrpides N."/>
            <person name="Mavromatis K."/>
            <person name="Ivanova N."/>
            <person name="Mikhailova N."/>
            <person name="Chertkov O."/>
            <person name="Detter J.C."/>
            <person name="Tapia R."/>
            <person name="Han C."/>
            <person name="Land M."/>
            <person name="Hauser L."/>
            <person name="Markowitz V."/>
            <person name="Cheng J.-F."/>
            <person name="Hugenholtz P."/>
            <person name="Woyke T."/>
            <person name="Wu D."/>
            <person name="Spring S."/>
            <person name="Brambilla E."/>
            <person name="Klenk H.-P."/>
            <person name="Eisen J.A."/>
        </authorList>
    </citation>
    <scope>NUCLEOTIDE SEQUENCE [LARGE SCALE GENOMIC DNA]</scope>
    <source>
        <strain evidence="2 3">DSM 13497</strain>
    </source>
</reference>
<organism evidence="2 3">
    <name type="scientific">Caldithrix abyssi DSM 13497</name>
    <dbReference type="NCBI Taxonomy" id="880073"/>
    <lineage>
        <taxon>Bacteria</taxon>
        <taxon>Pseudomonadati</taxon>
        <taxon>Calditrichota</taxon>
        <taxon>Calditrichia</taxon>
        <taxon>Calditrichales</taxon>
        <taxon>Calditrichaceae</taxon>
        <taxon>Caldithrix</taxon>
    </lineage>
</organism>
<dbReference type="EMBL" id="CP018099">
    <property type="protein sequence ID" value="APF17800.1"/>
    <property type="molecule type" value="Genomic_DNA"/>
</dbReference>
<sequence length="108" mass="12778">MRLKYVLAILFCISSLKILPISRICLMQYNKKNVFFQLFRMPNRERSAALKPKSVINPEDIAALKEKIKKRLLREERGKCWRGCQGDQLKTDDSKQRSMIPSFNYLLR</sequence>
<keyword evidence="3" id="KW-1185">Reference proteome</keyword>
<dbReference type="InParanoid" id="H1XWN4"/>